<evidence type="ECO:0000313" key="2">
    <source>
        <dbReference type="EMBL" id="EHP84757.1"/>
    </source>
</evidence>
<evidence type="ECO:0000259" key="1">
    <source>
        <dbReference type="PROSITE" id="PS51379"/>
    </source>
</evidence>
<dbReference type="SUPFAM" id="SSF54862">
    <property type="entry name" value="4Fe-4S ferredoxins"/>
    <property type="match status" value="1"/>
</dbReference>
<sequence>MKVNYEKCGYCGACVGVCEKMAIELVENLIIIDNEKCTNCKLCMVVCPLNALEG</sequence>
<dbReference type="OrthoDB" id="15347at2157"/>
<dbReference type="InterPro" id="IPR017900">
    <property type="entry name" value="4Fe4S_Fe_S_CS"/>
</dbReference>
<name>H1L0K2_9EURY</name>
<dbReference type="PATRIC" id="fig|647171.4.peg.1534"/>
<feature type="domain" description="4Fe-4S ferredoxin-type" evidence="1">
    <location>
        <begin position="1"/>
        <end position="27"/>
    </location>
</feature>
<dbReference type="EMBL" id="AGJL01000046">
    <property type="protein sequence ID" value="EHP84757.1"/>
    <property type="molecule type" value="Genomic_DNA"/>
</dbReference>
<feature type="domain" description="4Fe-4S ferredoxin-type" evidence="1">
    <location>
        <begin position="28"/>
        <end position="54"/>
    </location>
</feature>
<protein>
    <submittedName>
        <fullName evidence="2">4Fe-4S ferredoxin iron-sulfur binding domain protein</fullName>
    </submittedName>
</protein>
<comment type="caution">
    <text evidence="2">The sequence shown here is derived from an EMBL/GenBank/DDBJ whole genome shotgun (WGS) entry which is preliminary data.</text>
</comment>
<dbReference type="Proteomes" id="UP000003706">
    <property type="component" value="Unassembled WGS sequence"/>
</dbReference>
<dbReference type="STRING" id="647171.MetfoDRAFT_1576"/>
<dbReference type="PROSITE" id="PS51379">
    <property type="entry name" value="4FE4S_FER_2"/>
    <property type="match status" value="2"/>
</dbReference>
<evidence type="ECO:0000313" key="3">
    <source>
        <dbReference type="Proteomes" id="UP000003706"/>
    </source>
</evidence>
<dbReference type="AlphaFoldDB" id="H1L0K2"/>
<gene>
    <name evidence="2" type="ORF">MetfoDRAFT_1576</name>
</gene>
<proteinExistence type="predicted"/>
<dbReference type="Gene3D" id="3.30.70.20">
    <property type="match status" value="1"/>
</dbReference>
<reference evidence="2 3" key="1">
    <citation type="submission" date="2011-09" db="EMBL/GenBank/DDBJ databases">
        <title>The draft genome of Methanotorris formicicus Mc-S-70.</title>
        <authorList>
            <consortium name="US DOE Joint Genome Institute (JGI-PGF)"/>
            <person name="Lucas S."/>
            <person name="Han J."/>
            <person name="Lapidus A."/>
            <person name="Cheng J.-F."/>
            <person name="Goodwin L."/>
            <person name="Pitluck S."/>
            <person name="Peters L."/>
            <person name="Land M.L."/>
            <person name="Hauser L."/>
            <person name="Sieprawska-Lupa M."/>
            <person name="Takai K."/>
            <person name="Miyazaki J."/>
            <person name="Whitman W."/>
            <person name="Woyke T.J."/>
        </authorList>
    </citation>
    <scope>NUCLEOTIDE SEQUENCE [LARGE SCALE GENOMIC DNA]</scope>
    <source>
        <strain evidence="2 3">Mc-S-70</strain>
    </source>
</reference>
<accession>H1L0K2</accession>
<dbReference type="PROSITE" id="PS00198">
    <property type="entry name" value="4FE4S_FER_1"/>
    <property type="match status" value="1"/>
</dbReference>
<keyword evidence="3" id="KW-1185">Reference proteome</keyword>
<dbReference type="InterPro" id="IPR017896">
    <property type="entry name" value="4Fe4S_Fe-S-bd"/>
</dbReference>
<dbReference type="RefSeq" id="WP_007045002.1">
    <property type="nucleotide sequence ID" value="NZ_AGJL01000046.1"/>
</dbReference>
<dbReference type="Pfam" id="PF14697">
    <property type="entry name" value="Fer4_21"/>
    <property type="match status" value="1"/>
</dbReference>
<dbReference type="GO" id="GO:0016491">
    <property type="term" value="F:oxidoreductase activity"/>
    <property type="evidence" value="ECO:0007669"/>
    <property type="project" value="UniProtKB-ARBA"/>
</dbReference>
<organism evidence="2 3">
    <name type="scientific">Methanotorris formicicus Mc-S-70</name>
    <dbReference type="NCBI Taxonomy" id="647171"/>
    <lineage>
        <taxon>Archaea</taxon>
        <taxon>Methanobacteriati</taxon>
        <taxon>Methanobacteriota</taxon>
        <taxon>Methanomada group</taxon>
        <taxon>Methanococci</taxon>
        <taxon>Methanococcales</taxon>
        <taxon>Methanocaldococcaceae</taxon>
        <taxon>Methanotorris</taxon>
    </lineage>
</organism>